<dbReference type="EMBL" id="QJKB01000030">
    <property type="protein sequence ID" value="PXX33702.1"/>
    <property type="molecule type" value="Genomic_DNA"/>
</dbReference>
<evidence type="ECO:0000313" key="4">
    <source>
        <dbReference type="Proteomes" id="UP000247792"/>
    </source>
</evidence>
<evidence type="ECO:0000313" key="3">
    <source>
        <dbReference type="EMBL" id="PXX33702.1"/>
    </source>
</evidence>
<comment type="caution">
    <text evidence="3">The sequence shown here is derived from an EMBL/GenBank/DDBJ whole genome shotgun (WGS) entry which is preliminary data.</text>
</comment>
<dbReference type="Proteomes" id="UP000247792">
    <property type="component" value="Unassembled WGS sequence"/>
</dbReference>
<evidence type="ECO:0000256" key="2">
    <source>
        <dbReference type="SAM" id="SignalP"/>
    </source>
</evidence>
<dbReference type="PANTHER" id="PTHR11102:SF160">
    <property type="entry name" value="ERAD-ASSOCIATED E3 UBIQUITIN-PROTEIN LIGASE COMPONENT HRD3"/>
    <property type="match status" value="1"/>
</dbReference>
<feature type="compositionally biased region" description="Low complexity" evidence="1">
    <location>
        <begin position="320"/>
        <end position="331"/>
    </location>
</feature>
<sequence length="423" mass="47692">MKKTKQLCLLAALSLTSLSVFSQTMAEADAAFARQDLKTAFETYTKLANEGDAVAQYQVGHFYESGRHVAQSFDNAEPWYRKSAMQGYAKSQANLAWLYVNGKGGLAKDIVQAVLWYEKAAAQGDREAQERIDNLYNFYPDLKASVRNHKAAILDKQRQEVAARQQAAFDAESEKNIQESRICLNKLSDDARTKSLAGKFSPFGGDSVPMEMLANTGKPNVKEKAALSYVVAEWEKCINIQAEPRKKYLPPEANTIISTYRLDLRSGFADLYSGKLSYGDMARVRAKLDIELKQKIDSLSAKIQAQEFAEAKQRQDAEAQQRYAEAQNQQQREAEKQRQAEARRALNMQEAQARAQLEQTRQLQRNVDFLQGLQMQQMFRPPPQPQEQIQPQQIFVQQAPAAPPPPRQCTSTRFGSTVTVNCF</sequence>
<dbReference type="AlphaFoldDB" id="A0A318IJL4"/>
<dbReference type="OrthoDB" id="5365194at2"/>
<gene>
    <name evidence="3" type="ORF">DFR42_1306</name>
</gene>
<evidence type="ECO:0000256" key="1">
    <source>
        <dbReference type="SAM" id="MobiDB-lite"/>
    </source>
</evidence>
<dbReference type="SMART" id="SM00671">
    <property type="entry name" value="SEL1"/>
    <property type="match status" value="2"/>
</dbReference>
<dbReference type="SUPFAM" id="SSF81901">
    <property type="entry name" value="HCP-like"/>
    <property type="match status" value="1"/>
</dbReference>
<dbReference type="PANTHER" id="PTHR11102">
    <property type="entry name" value="SEL-1-LIKE PROTEIN"/>
    <property type="match status" value="1"/>
</dbReference>
<dbReference type="Pfam" id="PF08238">
    <property type="entry name" value="Sel1"/>
    <property type="match status" value="2"/>
</dbReference>
<accession>A0A318IJL4</accession>
<proteinExistence type="predicted"/>
<reference evidence="3 4" key="1">
    <citation type="submission" date="2018-05" db="EMBL/GenBank/DDBJ databases">
        <title>Genomic Encyclopedia of Type Strains, Phase IV (KMG-IV): sequencing the most valuable type-strain genomes for metagenomic binning, comparative biology and taxonomic classification.</title>
        <authorList>
            <person name="Goeker M."/>
        </authorList>
    </citation>
    <scope>NUCLEOTIDE SEQUENCE [LARGE SCALE GENOMIC DNA]</scope>
    <source>
        <strain evidence="3 4">DSM 19792</strain>
    </source>
</reference>
<keyword evidence="2" id="KW-0732">Signal</keyword>
<dbReference type="RefSeq" id="WP_110258520.1">
    <property type="nucleotide sequence ID" value="NZ_QJKB01000030.1"/>
</dbReference>
<name>A0A318IJL4_9BURK</name>
<feature type="compositionally biased region" description="Basic and acidic residues" evidence="1">
    <location>
        <begin position="332"/>
        <end position="344"/>
    </location>
</feature>
<feature type="region of interest" description="Disordered" evidence="1">
    <location>
        <begin position="315"/>
        <end position="344"/>
    </location>
</feature>
<dbReference type="Gene3D" id="1.25.40.10">
    <property type="entry name" value="Tetratricopeptide repeat domain"/>
    <property type="match status" value="1"/>
</dbReference>
<dbReference type="InterPro" id="IPR050767">
    <property type="entry name" value="Sel1_AlgK"/>
</dbReference>
<protein>
    <submittedName>
        <fullName evidence="3">Sel1 repeat-containing protein</fullName>
    </submittedName>
</protein>
<keyword evidence="4" id="KW-1185">Reference proteome</keyword>
<dbReference type="InterPro" id="IPR006597">
    <property type="entry name" value="Sel1-like"/>
</dbReference>
<organism evidence="3 4">
    <name type="scientific">Undibacterium pigrum</name>
    <dbReference type="NCBI Taxonomy" id="401470"/>
    <lineage>
        <taxon>Bacteria</taxon>
        <taxon>Pseudomonadati</taxon>
        <taxon>Pseudomonadota</taxon>
        <taxon>Betaproteobacteria</taxon>
        <taxon>Burkholderiales</taxon>
        <taxon>Oxalobacteraceae</taxon>
        <taxon>Undibacterium</taxon>
    </lineage>
</organism>
<feature type="signal peptide" evidence="2">
    <location>
        <begin position="1"/>
        <end position="22"/>
    </location>
</feature>
<feature type="chain" id="PRO_5016260934" evidence="2">
    <location>
        <begin position="23"/>
        <end position="423"/>
    </location>
</feature>
<dbReference type="InterPro" id="IPR011990">
    <property type="entry name" value="TPR-like_helical_dom_sf"/>
</dbReference>